<evidence type="ECO:0000313" key="2">
    <source>
        <dbReference type="Proteomes" id="UP000315003"/>
    </source>
</evidence>
<sequence length="139" mass="15864">MSVCLCREDGMYEGGKTLEARWRISRVDLDALAAVEVSVLWYTEGKGDTDMQVHYFTRFEKDDLHRCGLADEQSLNCLLPATPLSYHGRLIRVKWAVRIRAFTVDGRKFMTEQPFYMVAPGSISNGTQSVVGEQRRRLS</sequence>
<evidence type="ECO:0000313" key="1">
    <source>
        <dbReference type="EMBL" id="QDT58506.1"/>
    </source>
</evidence>
<dbReference type="Proteomes" id="UP000315003">
    <property type="component" value="Chromosome"/>
</dbReference>
<dbReference type="RefSeq" id="WP_145269709.1">
    <property type="nucleotide sequence ID" value="NZ_CP036272.1"/>
</dbReference>
<protein>
    <submittedName>
        <fullName evidence="1">Uncharacterized protein</fullName>
    </submittedName>
</protein>
<keyword evidence="2" id="KW-1185">Reference proteome</keyword>
<dbReference type="EMBL" id="CP036272">
    <property type="protein sequence ID" value="QDT58506.1"/>
    <property type="molecule type" value="Genomic_DNA"/>
</dbReference>
<proteinExistence type="predicted"/>
<reference evidence="1 2" key="1">
    <citation type="submission" date="2019-02" db="EMBL/GenBank/DDBJ databases">
        <title>Deep-cultivation of Planctomycetes and their phenomic and genomic characterization uncovers novel biology.</title>
        <authorList>
            <person name="Wiegand S."/>
            <person name="Jogler M."/>
            <person name="Boedeker C."/>
            <person name="Pinto D."/>
            <person name="Vollmers J."/>
            <person name="Rivas-Marin E."/>
            <person name="Kohn T."/>
            <person name="Peeters S.H."/>
            <person name="Heuer A."/>
            <person name="Rast P."/>
            <person name="Oberbeckmann S."/>
            <person name="Bunk B."/>
            <person name="Jeske O."/>
            <person name="Meyerdierks A."/>
            <person name="Storesund J.E."/>
            <person name="Kallscheuer N."/>
            <person name="Luecker S."/>
            <person name="Lage O.M."/>
            <person name="Pohl T."/>
            <person name="Merkel B.J."/>
            <person name="Hornburger P."/>
            <person name="Mueller R.-W."/>
            <person name="Bruemmer F."/>
            <person name="Labrenz M."/>
            <person name="Spormann A.M."/>
            <person name="Op den Camp H."/>
            <person name="Overmann J."/>
            <person name="Amann R."/>
            <person name="Jetten M.S.M."/>
            <person name="Mascher T."/>
            <person name="Medema M.H."/>
            <person name="Devos D.P."/>
            <person name="Kaster A.-K."/>
            <person name="Ovreas L."/>
            <person name="Rohde M."/>
            <person name="Galperin M.Y."/>
            <person name="Jogler C."/>
        </authorList>
    </citation>
    <scope>NUCLEOTIDE SEQUENCE [LARGE SCALE GENOMIC DNA]</scope>
    <source>
        <strain evidence="1 2">SV_7m_r</strain>
    </source>
</reference>
<accession>A0A517SQU7</accession>
<organism evidence="1 2">
    <name type="scientific">Stieleria bergensis</name>
    <dbReference type="NCBI Taxonomy" id="2528025"/>
    <lineage>
        <taxon>Bacteria</taxon>
        <taxon>Pseudomonadati</taxon>
        <taxon>Planctomycetota</taxon>
        <taxon>Planctomycetia</taxon>
        <taxon>Pirellulales</taxon>
        <taxon>Pirellulaceae</taxon>
        <taxon>Stieleria</taxon>
    </lineage>
</organism>
<dbReference type="AlphaFoldDB" id="A0A517SQU7"/>
<name>A0A517SQU7_9BACT</name>
<gene>
    <name evidence="1" type="ORF">SV7mr_09990</name>
</gene>
<dbReference type="OrthoDB" id="269669at2"/>